<reference evidence="2" key="1">
    <citation type="submission" date="2017-05" db="EMBL/GenBank/DDBJ databases">
        <title>Whole genome sequence of fish pathogenic bacteria, Photobacterium damselae subsp. piscicida, strain 91-197, isolated from hybrid striped bass (Morone sp.) in USA.</title>
        <authorList>
            <person name="Teru Y."/>
            <person name="Hikima J."/>
            <person name="Kono T."/>
            <person name="Sakai M."/>
            <person name="Takano T."/>
            <person name="Hawke J.P."/>
            <person name="Takeyama H."/>
            <person name="Aoki T."/>
        </authorList>
    </citation>
    <scope>NUCLEOTIDE SEQUENCE [LARGE SCALE GENOMIC DNA]</scope>
    <source>
        <strain evidence="2">91-197</strain>
    </source>
</reference>
<dbReference type="Proteomes" id="UP000218676">
    <property type="component" value="Chromosome 1"/>
</dbReference>
<evidence type="ECO:0000313" key="2">
    <source>
        <dbReference type="Proteomes" id="UP000218676"/>
    </source>
</evidence>
<accession>A0AAD1CF94</accession>
<gene>
    <name evidence="1" type="ORF">PDPUS_1_01826</name>
</gene>
<sequence length="29" mass="3224">MNNKYLIGWLLFFGTISTAHAKNLGSDPN</sequence>
<dbReference type="AlphaFoldDB" id="A0AAD1CF94"/>
<dbReference type="EMBL" id="AP018045">
    <property type="protein sequence ID" value="BAX53200.1"/>
    <property type="molecule type" value="Genomic_DNA"/>
</dbReference>
<organism evidence="1 2">
    <name type="scientific">Photobacterium damsela subsp. piscicida</name>
    <name type="common">Pasteurella piscicida</name>
    <dbReference type="NCBI Taxonomy" id="38294"/>
    <lineage>
        <taxon>Bacteria</taxon>
        <taxon>Pseudomonadati</taxon>
        <taxon>Pseudomonadota</taxon>
        <taxon>Gammaproteobacteria</taxon>
        <taxon>Vibrionales</taxon>
        <taxon>Vibrionaceae</taxon>
        <taxon>Photobacterium</taxon>
    </lineage>
</organism>
<proteinExistence type="predicted"/>
<name>A0AAD1CF94_PHODP</name>
<protein>
    <submittedName>
        <fullName evidence="1">Uncharacterized protein</fullName>
    </submittedName>
</protein>
<evidence type="ECO:0000313" key="1">
    <source>
        <dbReference type="EMBL" id="BAX53200.1"/>
    </source>
</evidence>